<proteinExistence type="predicted"/>
<gene>
    <name evidence="1" type="ORF">DI609_11195</name>
</gene>
<dbReference type="AlphaFoldDB" id="A0A2W5AUU3"/>
<feature type="non-terminal residue" evidence="1">
    <location>
        <position position="1"/>
    </location>
</feature>
<evidence type="ECO:0000313" key="2">
    <source>
        <dbReference type="Proteomes" id="UP000249451"/>
    </source>
</evidence>
<dbReference type="EMBL" id="QFNY01000309">
    <property type="protein sequence ID" value="PZO98244.1"/>
    <property type="molecule type" value="Genomic_DNA"/>
</dbReference>
<name>A0A2W5AUU3_9CORY</name>
<accession>A0A2W5AUU3</accession>
<protein>
    <submittedName>
        <fullName evidence="1">Phytoene desaturase</fullName>
    </submittedName>
</protein>
<organism evidence="1 2">
    <name type="scientific">Corynebacterium urealyticum</name>
    <dbReference type="NCBI Taxonomy" id="43771"/>
    <lineage>
        <taxon>Bacteria</taxon>
        <taxon>Bacillati</taxon>
        <taxon>Actinomycetota</taxon>
        <taxon>Actinomycetes</taxon>
        <taxon>Mycobacteriales</taxon>
        <taxon>Corynebacteriaceae</taxon>
        <taxon>Corynebacterium</taxon>
    </lineage>
</organism>
<sequence>NLFVLVPVPADSALGHGNAYRDSPSARVEAIADAAVKQIGDWAGIADLEERIVIRRTLGPADFAERYHAWRGGSIGPAHTLAQSAFLRGKNISSKVAGLYYAGATTVPGVGVPMCLISAENVLKRMHGDATAYCRWRRMRPLSF</sequence>
<dbReference type="PANTHER" id="PTHR43734">
    <property type="entry name" value="PHYTOENE DESATURASE"/>
    <property type="match status" value="1"/>
</dbReference>
<reference evidence="1 2" key="1">
    <citation type="submission" date="2017-11" db="EMBL/GenBank/DDBJ databases">
        <title>Infants hospitalized years apart are colonized by the same room-sourced microbial strains.</title>
        <authorList>
            <person name="Brooks B."/>
            <person name="Olm M.R."/>
            <person name="Firek B.A."/>
            <person name="Baker R."/>
            <person name="Thomas B.C."/>
            <person name="Morowitz M.J."/>
            <person name="Banfield J.F."/>
        </authorList>
    </citation>
    <scope>NUCLEOTIDE SEQUENCE [LARGE SCALE GENOMIC DNA]</scope>
    <source>
        <strain evidence="1">S2_012_000_R3_87</strain>
    </source>
</reference>
<evidence type="ECO:0000313" key="1">
    <source>
        <dbReference type="EMBL" id="PZO98244.1"/>
    </source>
</evidence>
<dbReference type="PANTHER" id="PTHR43734:SF1">
    <property type="entry name" value="PHYTOENE DESATURASE"/>
    <property type="match status" value="1"/>
</dbReference>
<comment type="caution">
    <text evidence="1">The sequence shown here is derived from an EMBL/GenBank/DDBJ whole genome shotgun (WGS) entry which is preliminary data.</text>
</comment>
<dbReference type="Proteomes" id="UP000249451">
    <property type="component" value="Unassembled WGS sequence"/>
</dbReference>